<dbReference type="Pfam" id="PF00440">
    <property type="entry name" value="TetR_N"/>
    <property type="match status" value="1"/>
</dbReference>
<keyword evidence="3" id="KW-0804">Transcription</keyword>
<dbReference type="PANTHER" id="PTHR47506">
    <property type="entry name" value="TRANSCRIPTIONAL REGULATORY PROTEIN"/>
    <property type="match status" value="1"/>
</dbReference>
<dbReference type="GO" id="GO:0003677">
    <property type="term" value="F:DNA binding"/>
    <property type="evidence" value="ECO:0007669"/>
    <property type="project" value="UniProtKB-UniRule"/>
</dbReference>
<dbReference type="PANTHER" id="PTHR47506:SF1">
    <property type="entry name" value="HTH-TYPE TRANSCRIPTIONAL REGULATOR YJDC"/>
    <property type="match status" value="1"/>
</dbReference>
<accession>A0A840S9X6</accession>
<keyword evidence="2 4" id="KW-0238">DNA-binding</keyword>
<dbReference type="EMBL" id="JACHHO010000009">
    <property type="protein sequence ID" value="MBB5206328.1"/>
    <property type="molecule type" value="Genomic_DNA"/>
</dbReference>
<feature type="domain" description="HTH tetR-type" evidence="5">
    <location>
        <begin position="17"/>
        <end position="77"/>
    </location>
</feature>
<keyword evidence="7" id="KW-1185">Reference proteome</keyword>
<reference evidence="6 7" key="1">
    <citation type="submission" date="2020-08" db="EMBL/GenBank/DDBJ databases">
        <title>Genomic Encyclopedia of Type Strains, Phase IV (KMG-IV): sequencing the most valuable type-strain genomes for metagenomic binning, comparative biology and taxonomic classification.</title>
        <authorList>
            <person name="Goeker M."/>
        </authorList>
    </citation>
    <scope>NUCLEOTIDE SEQUENCE [LARGE SCALE GENOMIC DNA]</scope>
    <source>
        <strain evidence="6 7">DSM 23958</strain>
    </source>
</reference>
<evidence type="ECO:0000313" key="6">
    <source>
        <dbReference type="EMBL" id="MBB5206328.1"/>
    </source>
</evidence>
<keyword evidence="1" id="KW-0805">Transcription regulation</keyword>
<dbReference type="SUPFAM" id="SSF48498">
    <property type="entry name" value="Tetracyclin repressor-like, C-terminal domain"/>
    <property type="match status" value="1"/>
</dbReference>
<dbReference type="Proteomes" id="UP000554837">
    <property type="component" value="Unassembled WGS sequence"/>
</dbReference>
<comment type="caution">
    <text evidence="6">The sequence shown here is derived from an EMBL/GenBank/DDBJ whole genome shotgun (WGS) entry which is preliminary data.</text>
</comment>
<gene>
    <name evidence="6" type="ORF">HNQ51_003674</name>
</gene>
<dbReference type="InterPro" id="IPR036271">
    <property type="entry name" value="Tet_transcr_reg_TetR-rel_C_sf"/>
</dbReference>
<name>A0A840S9X6_9BURK</name>
<dbReference type="SUPFAM" id="SSF46689">
    <property type="entry name" value="Homeodomain-like"/>
    <property type="match status" value="1"/>
</dbReference>
<sequence length="217" mass="23223">MNEANAPPKRSVGRPRAFDREQALELALDRFWRHGFEGVSTNTLCEAMGIKPPSLYAAFGSKEALYRECLDLYAQRHSGYFTEALAAELPLREALEQMLRGAARQYAAPDHALGCMFASGGLHGAPEHAAVFQALSERRLQAQGALLARLKRAKGAGELREGADLNSLAAYFATVIQGMAIQARDGAKAPALQRVGLLALAALDGVLVQPSGSHDPG</sequence>
<evidence type="ECO:0000313" key="7">
    <source>
        <dbReference type="Proteomes" id="UP000554837"/>
    </source>
</evidence>
<dbReference type="PROSITE" id="PS50977">
    <property type="entry name" value="HTH_TETR_2"/>
    <property type="match status" value="1"/>
</dbReference>
<dbReference type="Gene3D" id="1.10.357.10">
    <property type="entry name" value="Tetracycline Repressor, domain 2"/>
    <property type="match status" value="1"/>
</dbReference>
<evidence type="ECO:0000259" key="5">
    <source>
        <dbReference type="PROSITE" id="PS50977"/>
    </source>
</evidence>
<dbReference type="InterPro" id="IPR009057">
    <property type="entry name" value="Homeodomain-like_sf"/>
</dbReference>
<evidence type="ECO:0000256" key="2">
    <source>
        <dbReference type="ARBA" id="ARBA00023125"/>
    </source>
</evidence>
<evidence type="ECO:0000256" key="4">
    <source>
        <dbReference type="PROSITE-ProRule" id="PRU00335"/>
    </source>
</evidence>
<dbReference type="InterPro" id="IPR001647">
    <property type="entry name" value="HTH_TetR"/>
</dbReference>
<feature type="DNA-binding region" description="H-T-H motif" evidence="4">
    <location>
        <begin position="40"/>
        <end position="59"/>
    </location>
</feature>
<evidence type="ECO:0000256" key="3">
    <source>
        <dbReference type="ARBA" id="ARBA00023163"/>
    </source>
</evidence>
<dbReference type="OrthoDB" id="270177at2"/>
<organism evidence="6 7">
    <name type="scientific">Inhella inkyongensis</name>
    <dbReference type="NCBI Taxonomy" id="392593"/>
    <lineage>
        <taxon>Bacteria</taxon>
        <taxon>Pseudomonadati</taxon>
        <taxon>Pseudomonadota</taxon>
        <taxon>Betaproteobacteria</taxon>
        <taxon>Burkholderiales</taxon>
        <taxon>Sphaerotilaceae</taxon>
        <taxon>Inhella</taxon>
    </lineage>
</organism>
<dbReference type="Gene3D" id="1.10.10.60">
    <property type="entry name" value="Homeodomain-like"/>
    <property type="match status" value="1"/>
</dbReference>
<evidence type="ECO:0000256" key="1">
    <source>
        <dbReference type="ARBA" id="ARBA00023015"/>
    </source>
</evidence>
<proteinExistence type="predicted"/>
<dbReference type="AlphaFoldDB" id="A0A840S9X6"/>
<dbReference type="RefSeq" id="WP_138856410.1">
    <property type="nucleotide sequence ID" value="NZ_CP040709.1"/>
</dbReference>
<protein>
    <submittedName>
        <fullName evidence="6">AcrR family transcriptional regulator</fullName>
    </submittedName>
</protein>